<dbReference type="InterPro" id="IPR051796">
    <property type="entry name" value="ISF_SsuE-like"/>
</dbReference>
<dbReference type="SUPFAM" id="SSF52218">
    <property type="entry name" value="Flavoproteins"/>
    <property type="match status" value="1"/>
</dbReference>
<feature type="domain" description="NADPH-dependent FMN reductase-like" evidence="3">
    <location>
        <begin position="4"/>
        <end position="118"/>
    </location>
</feature>
<dbReference type="Pfam" id="PF03358">
    <property type="entry name" value="FMN_red"/>
    <property type="match status" value="1"/>
</dbReference>
<keyword evidence="1" id="KW-0285">Flavoprotein</keyword>
<dbReference type="RefSeq" id="WP_215094364.1">
    <property type="nucleotide sequence ID" value="NZ_JBHSFE010000003.1"/>
</dbReference>
<comment type="caution">
    <text evidence="4">The sequence shown here is derived from an EMBL/GenBank/DDBJ whole genome shotgun (WGS) entry which is preliminary data.</text>
</comment>
<evidence type="ECO:0000259" key="3">
    <source>
        <dbReference type="Pfam" id="PF03358"/>
    </source>
</evidence>
<reference evidence="5" key="1">
    <citation type="journal article" date="2019" name="Int. J. Syst. Evol. Microbiol.">
        <title>The Global Catalogue of Microorganisms (GCM) 10K type strain sequencing project: providing services to taxonomists for standard genome sequencing and annotation.</title>
        <authorList>
            <consortium name="The Broad Institute Genomics Platform"/>
            <consortium name="The Broad Institute Genome Sequencing Center for Infectious Disease"/>
            <person name="Wu L."/>
            <person name="Ma J."/>
        </authorList>
    </citation>
    <scope>NUCLEOTIDE SEQUENCE [LARGE SCALE GENOMIC DNA]</scope>
    <source>
        <strain evidence="5">CGMCC 4.7139</strain>
    </source>
</reference>
<gene>
    <name evidence="4" type="ORF">ACFO9E_00965</name>
</gene>
<dbReference type="Proteomes" id="UP001595993">
    <property type="component" value="Unassembled WGS sequence"/>
</dbReference>
<dbReference type="PANTHER" id="PTHR43278">
    <property type="entry name" value="NAD(P)H-DEPENDENT FMN-CONTAINING OXIDOREDUCTASE YWQN-RELATED"/>
    <property type="match status" value="1"/>
</dbReference>
<evidence type="ECO:0000256" key="2">
    <source>
        <dbReference type="ARBA" id="ARBA00022643"/>
    </source>
</evidence>
<sequence>MSRKFLFLLGSSRTGGNTEALARLAAEQLPTGTEQRWLNLSDLPLPDFEDLRHEGEGNYPAPTGHAATLLDATLEATDLVIASPLYWYSLTTSTKRYLDHWSGWMRVPGVDFKPRMAGRTLWGVTALADSDRSAADPLVGTLNTIASYMKMEWGGVLLGNGSRPGDVLNDIRAQTEAKAFFAPRTPVPPATP</sequence>
<dbReference type="EMBL" id="JBHSFE010000003">
    <property type="protein sequence ID" value="MFC4606402.1"/>
    <property type="molecule type" value="Genomic_DNA"/>
</dbReference>
<keyword evidence="2" id="KW-0288">FMN</keyword>
<name>A0ABV9FX66_9ACTN</name>
<dbReference type="Gene3D" id="3.40.50.360">
    <property type="match status" value="1"/>
</dbReference>
<organism evidence="4 5">
    <name type="scientific">Streptomyces maoxianensis</name>
    <dbReference type="NCBI Taxonomy" id="1459942"/>
    <lineage>
        <taxon>Bacteria</taxon>
        <taxon>Bacillati</taxon>
        <taxon>Actinomycetota</taxon>
        <taxon>Actinomycetes</taxon>
        <taxon>Kitasatosporales</taxon>
        <taxon>Streptomycetaceae</taxon>
        <taxon>Streptomyces</taxon>
    </lineage>
</organism>
<proteinExistence type="predicted"/>
<protein>
    <submittedName>
        <fullName evidence="4">Flavodoxin family protein</fullName>
    </submittedName>
</protein>
<dbReference type="PANTHER" id="PTHR43278:SF4">
    <property type="entry name" value="NAD(P)H-DEPENDENT FMN-CONTAINING OXIDOREDUCTASE YWQN-RELATED"/>
    <property type="match status" value="1"/>
</dbReference>
<evidence type="ECO:0000256" key="1">
    <source>
        <dbReference type="ARBA" id="ARBA00022630"/>
    </source>
</evidence>
<accession>A0ABV9FX66</accession>
<evidence type="ECO:0000313" key="4">
    <source>
        <dbReference type="EMBL" id="MFC4606402.1"/>
    </source>
</evidence>
<keyword evidence="5" id="KW-1185">Reference proteome</keyword>
<dbReference type="InterPro" id="IPR029039">
    <property type="entry name" value="Flavoprotein-like_sf"/>
</dbReference>
<dbReference type="InterPro" id="IPR005025">
    <property type="entry name" value="FMN_Rdtase-like_dom"/>
</dbReference>
<evidence type="ECO:0000313" key="5">
    <source>
        <dbReference type="Proteomes" id="UP001595993"/>
    </source>
</evidence>